<sequence length="229" mass="24006">MRARSRDERGVVRRGPGSGAATSGRASAVHCGLGLRDGTRLAKTRRRETVVRPRGSLLLVRRARPRGHRRGRGRRPQRSDDDHFSRSRGGPGDVRRVGQPAGADAPPGTAAGRVSAGAQAGKPWAARPEPRGAAPSGGSQAAPAVRRAASARRTTPASAASPSDAGRAMSAGRARGVRDAVRVAGRESVFGVQDGNALMDYTKSVIRDHPSEAVVAKVRQPSRRRGSES</sequence>
<evidence type="ECO:0000313" key="2">
    <source>
        <dbReference type="EMBL" id="PKV94588.1"/>
    </source>
</evidence>
<feature type="compositionally biased region" description="Basic residues" evidence="1">
    <location>
        <begin position="61"/>
        <end position="76"/>
    </location>
</feature>
<feature type="compositionally biased region" description="Low complexity" evidence="1">
    <location>
        <begin position="100"/>
        <end position="112"/>
    </location>
</feature>
<reference evidence="2 3" key="1">
    <citation type="submission" date="2017-12" db="EMBL/GenBank/DDBJ databases">
        <title>Sequencing the genomes of 1000 Actinobacteria strains.</title>
        <authorList>
            <person name="Klenk H.-P."/>
        </authorList>
    </citation>
    <scope>NUCLEOTIDE SEQUENCE [LARGE SCALE GENOMIC DNA]</scope>
    <source>
        <strain evidence="2 3">DSM 45165</strain>
    </source>
</reference>
<proteinExistence type="predicted"/>
<accession>A0A2N3WL45</accession>
<feature type="region of interest" description="Disordered" evidence="1">
    <location>
        <begin position="1"/>
        <end position="178"/>
    </location>
</feature>
<dbReference type="Proteomes" id="UP000233750">
    <property type="component" value="Unassembled WGS sequence"/>
</dbReference>
<organism evidence="2 3">
    <name type="scientific">Amycolatopsis echigonensis</name>
    <dbReference type="NCBI Taxonomy" id="2576905"/>
    <lineage>
        <taxon>Bacteria</taxon>
        <taxon>Bacillati</taxon>
        <taxon>Actinomycetota</taxon>
        <taxon>Actinomycetes</taxon>
        <taxon>Pseudonocardiales</taxon>
        <taxon>Pseudonocardiaceae</taxon>
        <taxon>Amycolatopsis</taxon>
    </lineage>
</organism>
<dbReference type="EMBL" id="PJMY01000003">
    <property type="protein sequence ID" value="PKV94588.1"/>
    <property type="molecule type" value="Genomic_DNA"/>
</dbReference>
<name>A0A2N3WL45_9PSEU</name>
<keyword evidence="3" id="KW-1185">Reference proteome</keyword>
<protein>
    <submittedName>
        <fullName evidence="2">Uncharacterized protein</fullName>
    </submittedName>
</protein>
<gene>
    <name evidence="2" type="ORF">ATK30_5467</name>
</gene>
<feature type="compositionally biased region" description="Basic and acidic residues" evidence="1">
    <location>
        <begin position="1"/>
        <end position="11"/>
    </location>
</feature>
<feature type="compositionally biased region" description="Low complexity" evidence="1">
    <location>
        <begin position="13"/>
        <end position="28"/>
    </location>
</feature>
<evidence type="ECO:0000256" key="1">
    <source>
        <dbReference type="SAM" id="MobiDB-lite"/>
    </source>
</evidence>
<dbReference type="AlphaFoldDB" id="A0A2N3WL45"/>
<comment type="caution">
    <text evidence="2">The sequence shown here is derived from an EMBL/GenBank/DDBJ whole genome shotgun (WGS) entry which is preliminary data.</text>
</comment>
<feature type="compositionally biased region" description="Low complexity" evidence="1">
    <location>
        <begin position="132"/>
        <end position="174"/>
    </location>
</feature>
<evidence type="ECO:0000313" key="3">
    <source>
        <dbReference type="Proteomes" id="UP000233750"/>
    </source>
</evidence>